<protein>
    <submittedName>
        <fullName evidence="9">ABC transporter substrate-binding protein</fullName>
    </submittedName>
</protein>
<comment type="similarity">
    <text evidence="2">Belongs to the bacterial solute-binding protein 8 family.</text>
</comment>
<evidence type="ECO:0000256" key="6">
    <source>
        <dbReference type="SAM" id="MobiDB-lite"/>
    </source>
</evidence>
<keyword evidence="5" id="KW-0175">Coiled coil</keyword>
<gene>
    <name evidence="9" type="ORF">AYJ05_00760</name>
</gene>
<dbReference type="PANTHER" id="PTHR30532">
    <property type="entry name" value="IRON III DICITRATE-BINDING PERIPLASMIC PROTEIN"/>
    <property type="match status" value="1"/>
</dbReference>
<evidence type="ECO:0000256" key="2">
    <source>
        <dbReference type="ARBA" id="ARBA00008814"/>
    </source>
</evidence>
<dbReference type="PROSITE" id="PS51257">
    <property type="entry name" value="PROKAR_LIPOPROTEIN"/>
    <property type="match status" value="1"/>
</dbReference>
<dbReference type="Proteomes" id="UP000076947">
    <property type="component" value="Unassembled WGS sequence"/>
</dbReference>
<feature type="compositionally biased region" description="Low complexity" evidence="6">
    <location>
        <begin position="24"/>
        <end position="50"/>
    </location>
</feature>
<keyword evidence="3" id="KW-0813">Transport</keyword>
<dbReference type="PANTHER" id="PTHR30532:SF24">
    <property type="entry name" value="FERRIC ENTEROBACTIN-BINDING PERIPLASMIC PROTEIN FEPB"/>
    <property type="match status" value="1"/>
</dbReference>
<comment type="subcellular location">
    <subcellularLocation>
        <location evidence="1">Cell envelope</location>
    </subcellularLocation>
</comment>
<accession>A0A177ID45</accession>
<dbReference type="AlphaFoldDB" id="A0A177ID45"/>
<evidence type="ECO:0000256" key="5">
    <source>
        <dbReference type="SAM" id="Coils"/>
    </source>
</evidence>
<evidence type="ECO:0000256" key="3">
    <source>
        <dbReference type="ARBA" id="ARBA00022448"/>
    </source>
</evidence>
<dbReference type="EMBL" id="LSTQ01000024">
    <property type="protein sequence ID" value="OAH26015.1"/>
    <property type="molecule type" value="Genomic_DNA"/>
</dbReference>
<name>A0A177ID45_9CORY</name>
<dbReference type="Pfam" id="PF01497">
    <property type="entry name" value="Peripla_BP_2"/>
    <property type="match status" value="1"/>
</dbReference>
<dbReference type="CDD" id="cd01146">
    <property type="entry name" value="FhuD"/>
    <property type="match status" value="1"/>
</dbReference>
<dbReference type="PROSITE" id="PS50983">
    <property type="entry name" value="FE_B12_PBP"/>
    <property type="match status" value="1"/>
</dbReference>
<feature type="coiled-coil region" evidence="5">
    <location>
        <begin position="200"/>
        <end position="227"/>
    </location>
</feature>
<dbReference type="STRING" id="1705.CA21670_02250"/>
<dbReference type="InterPro" id="IPR051313">
    <property type="entry name" value="Bact_iron-sidero_bind"/>
</dbReference>
<keyword evidence="10" id="KW-1185">Reference proteome</keyword>
<proteinExistence type="inferred from homology"/>
<dbReference type="GO" id="GO:1901678">
    <property type="term" value="P:iron coordination entity transport"/>
    <property type="evidence" value="ECO:0007669"/>
    <property type="project" value="UniProtKB-ARBA"/>
</dbReference>
<dbReference type="InterPro" id="IPR002491">
    <property type="entry name" value="ABC_transptr_periplasmic_BD"/>
</dbReference>
<feature type="domain" description="Fe/B12 periplasmic-binding" evidence="8">
    <location>
        <begin position="80"/>
        <end position="364"/>
    </location>
</feature>
<evidence type="ECO:0000256" key="4">
    <source>
        <dbReference type="ARBA" id="ARBA00022729"/>
    </source>
</evidence>
<dbReference type="SUPFAM" id="SSF53807">
    <property type="entry name" value="Helical backbone' metal receptor"/>
    <property type="match status" value="1"/>
</dbReference>
<feature type="region of interest" description="Disordered" evidence="6">
    <location>
        <begin position="24"/>
        <end position="60"/>
    </location>
</feature>
<feature type="signal peptide" evidence="7">
    <location>
        <begin position="1"/>
        <end position="24"/>
    </location>
</feature>
<comment type="caution">
    <text evidence="9">The sequence shown here is derived from an EMBL/GenBank/DDBJ whole genome shotgun (WGS) entry which is preliminary data.</text>
</comment>
<evidence type="ECO:0000313" key="9">
    <source>
        <dbReference type="EMBL" id="OAH26015.1"/>
    </source>
</evidence>
<dbReference type="OrthoDB" id="1846031at2"/>
<keyword evidence="4 7" id="KW-0732">Signal</keyword>
<evidence type="ECO:0000259" key="8">
    <source>
        <dbReference type="PROSITE" id="PS50983"/>
    </source>
</evidence>
<dbReference type="Gene3D" id="3.40.50.1980">
    <property type="entry name" value="Nitrogenase molybdenum iron protein domain"/>
    <property type="match status" value="2"/>
</dbReference>
<reference evidence="10" key="1">
    <citation type="submission" date="2016-02" db="EMBL/GenBank/DDBJ databases">
        <authorList>
            <person name="Kaur G."/>
            <person name="Nair G.R."/>
            <person name="Mayilraj S."/>
        </authorList>
    </citation>
    <scope>NUCLEOTIDE SEQUENCE [LARGE SCALE GENOMIC DNA]</scope>
    <source>
        <strain evidence="10">GA-15</strain>
    </source>
</reference>
<evidence type="ECO:0000256" key="1">
    <source>
        <dbReference type="ARBA" id="ARBA00004196"/>
    </source>
</evidence>
<evidence type="ECO:0000256" key="7">
    <source>
        <dbReference type="SAM" id="SignalP"/>
    </source>
</evidence>
<sequence length="367" mass="39107">MQTSKLVRLTAVSAIAALALTACSDSGSSDSANTDSSAASESADGNGSDAESNNPADESQFPITVEHALGETVIESKPERVATVGWANHEVPLAFGIVPVGMSKSTWGDDDENGIMPWTEDKIAELGGEEPVLFDETDGIPFEQVADTQPDVILAAYSGLTQEDYDTLSQIAPVVAYPDKPWTTSAFDMVSLDAAGLGLADEGEKLNEDLKKQVDDAMANYPELKGKKPLFTSFGGASSESMIGFYTLDDPRAGFLEEAGFETPEIVKEYTGNSDSFWEEVSTENPEQFDDVDFFISYSSGDEAADKEALEKMQADPLTSKIPAIAEGRVVFLENGPLGASANPSPLSIPWGIDDYFAALNTAFEAE</sequence>
<organism evidence="9 10">
    <name type="scientific">Corynebacterium stationis</name>
    <dbReference type="NCBI Taxonomy" id="1705"/>
    <lineage>
        <taxon>Bacteria</taxon>
        <taxon>Bacillati</taxon>
        <taxon>Actinomycetota</taxon>
        <taxon>Actinomycetes</taxon>
        <taxon>Mycobacteriales</taxon>
        <taxon>Corynebacteriaceae</taxon>
        <taxon>Corynebacterium</taxon>
    </lineage>
</organism>
<feature type="chain" id="PRO_5039429331" evidence="7">
    <location>
        <begin position="25"/>
        <end position="367"/>
    </location>
</feature>
<dbReference type="GO" id="GO:0030288">
    <property type="term" value="C:outer membrane-bounded periplasmic space"/>
    <property type="evidence" value="ECO:0007669"/>
    <property type="project" value="TreeGrafter"/>
</dbReference>
<evidence type="ECO:0000313" key="10">
    <source>
        <dbReference type="Proteomes" id="UP000076947"/>
    </source>
</evidence>